<accession>A0A6H1ZA13</accession>
<organism evidence="1">
    <name type="scientific">viral metagenome</name>
    <dbReference type="NCBI Taxonomy" id="1070528"/>
    <lineage>
        <taxon>unclassified sequences</taxon>
        <taxon>metagenomes</taxon>
        <taxon>organismal metagenomes</taxon>
    </lineage>
</organism>
<evidence type="ECO:0000313" key="2">
    <source>
        <dbReference type="EMBL" id="QJA67903.1"/>
    </source>
</evidence>
<evidence type="ECO:0000313" key="1">
    <source>
        <dbReference type="EMBL" id="QJA44125.1"/>
    </source>
</evidence>
<name>A0A6H1ZA13_9ZZZZ</name>
<dbReference type="EMBL" id="MT143973">
    <property type="protein sequence ID" value="QJA44125.1"/>
    <property type="molecule type" value="Genomic_DNA"/>
</dbReference>
<protein>
    <submittedName>
        <fullName evidence="1">Uncharacterized protein</fullName>
    </submittedName>
</protein>
<evidence type="ECO:0000313" key="3">
    <source>
        <dbReference type="EMBL" id="QJH93565.1"/>
    </source>
</evidence>
<sequence length="79" mass="9107">MKNGLFAKSIWLPGNEGRADGVIAKNGLILETLNEFHGEYDIDWIIQKENGVEVARHNTKYIETIIWEEHDPFPEKAQK</sequence>
<proteinExistence type="predicted"/>
<evidence type="ECO:0000313" key="4">
    <source>
        <dbReference type="EMBL" id="QJI04553.1"/>
    </source>
</evidence>
<dbReference type="EMBL" id="MT145187">
    <property type="protein sequence ID" value="QJI04553.1"/>
    <property type="molecule type" value="Genomic_DNA"/>
</dbReference>
<gene>
    <name evidence="4" type="ORF">MM415A00093_0046</name>
    <name evidence="2" type="ORF">MM415B00143_0054</name>
    <name evidence="1" type="ORF">TM448A00087_0058</name>
    <name evidence="3" type="ORF">TM448B00099_0041</name>
</gene>
<dbReference type="AlphaFoldDB" id="A0A6H1ZA13"/>
<dbReference type="EMBL" id="MT144589">
    <property type="protein sequence ID" value="QJH93565.1"/>
    <property type="molecule type" value="Genomic_DNA"/>
</dbReference>
<dbReference type="EMBL" id="MT141577">
    <property type="protein sequence ID" value="QJA67903.1"/>
    <property type="molecule type" value="Genomic_DNA"/>
</dbReference>
<reference evidence="1" key="1">
    <citation type="submission" date="2020-03" db="EMBL/GenBank/DDBJ databases">
        <title>The deep terrestrial virosphere.</title>
        <authorList>
            <person name="Holmfeldt K."/>
            <person name="Nilsson E."/>
            <person name="Simone D."/>
            <person name="Lopez-Fernandez M."/>
            <person name="Wu X."/>
            <person name="de Brujin I."/>
            <person name="Lundin D."/>
            <person name="Andersson A."/>
            <person name="Bertilsson S."/>
            <person name="Dopson M."/>
        </authorList>
    </citation>
    <scope>NUCLEOTIDE SEQUENCE</scope>
    <source>
        <strain evidence="4">MM415A00093</strain>
        <strain evidence="2">MM415B00143</strain>
        <strain evidence="1">TM448A00087</strain>
        <strain evidence="3">TM448B00099</strain>
    </source>
</reference>